<evidence type="ECO:0000313" key="3">
    <source>
        <dbReference type="Proteomes" id="UP000217257"/>
    </source>
</evidence>
<dbReference type="EMBL" id="CP022098">
    <property type="protein sequence ID" value="ATB36958.1"/>
    <property type="molecule type" value="Genomic_DNA"/>
</dbReference>
<dbReference type="RefSeq" id="WP_157758395.1">
    <property type="nucleotide sequence ID" value="NZ_CP022098.1"/>
</dbReference>
<dbReference type="InterPro" id="IPR036426">
    <property type="entry name" value="Bulb-type_lectin_dom_sf"/>
</dbReference>
<reference evidence="2 3" key="1">
    <citation type="submission" date="2017-06" db="EMBL/GenBank/DDBJ databases">
        <title>Sequencing and comparative analysis of myxobacterial genomes.</title>
        <authorList>
            <person name="Rupp O."/>
            <person name="Goesmann A."/>
            <person name="Sogaard-Andersen L."/>
        </authorList>
    </citation>
    <scope>NUCLEOTIDE SEQUENCE [LARGE SCALE GENOMIC DNA]</scope>
    <source>
        <strain evidence="2 3">DSM 52655</strain>
    </source>
</reference>
<dbReference type="InterPro" id="IPR053140">
    <property type="entry name" value="GDSL_Rv0518-like"/>
</dbReference>
<organism evidence="2 3">
    <name type="scientific">Cystobacter fuscus</name>
    <dbReference type="NCBI Taxonomy" id="43"/>
    <lineage>
        <taxon>Bacteria</taxon>
        <taxon>Pseudomonadati</taxon>
        <taxon>Myxococcota</taxon>
        <taxon>Myxococcia</taxon>
        <taxon>Myxococcales</taxon>
        <taxon>Cystobacterineae</taxon>
        <taxon>Archangiaceae</taxon>
        <taxon>Cystobacter</taxon>
    </lineage>
</organism>
<evidence type="ECO:0000313" key="2">
    <source>
        <dbReference type="EMBL" id="ATB36958.1"/>
    </source>
</evidence>
<dbReference type="SMART" id="SM00108">
    <property type="entry name" value="B_lectin"/>
    <property type="match status" value="1"/>
</dbReference>
<dbReference type="PANTHER" id="PTHR43784:SF2">
    <property type="entry name" value="GDSL-LIKE LIPASE_ACYLHYDROLASE, PUTATIVE (AFU_ORTHOLOGUE AFUA_2G00820)-RELATED"/>
    <property type="match status" value="1"/>
</dbReference>
<dbReference type="Gene3D" id="2.90.10.10">
    <property type="entry name" value="Bulb-type lectin domain"/>
    <property type="match status" value="2"/>
</dbReference>
<dbReference type="PANTHER" id="PTHR43784">
    <property type="entry name" value="GDSL-LIKE LIPASE/ACYLHYDROLASE, PUTATIVE (AFU_ORTHOLOGUE AFUA_2G00820)-RELATED"/>
    <property type="match status" value="1"/>
</dbReference>
<dbReference type="SUPFAM" id="SSF51110">
    <property type="entry name" value="alpha-D-mannose-specific plant lectins"/>
    <property type="match status" value="1"/>
</dbReference>
<dbReference type="AlphaFoldDB" id="A0A250J0C1"/>
<evidence type="ECO:0000259" key="1">
    <source>
        <dbReference type="PROSITE" id="PS50927"/>
    </source>
</evidence>
<dbReference type="SUPFAM" id="SSF52266">
    <property type="entry name" value="SGNH hydrolase"/>
    <property type="match status" value="1"/>
</dbReference>
<dbReference type="KEGG" id="cfus:CYFUS_002373"/>
<protein>
    <recommendedName>
        <fullName evidence="1">Bulb-type lectin domain-containing protein</fullName>
    </recommendedName>
</protein>
<dbReference type="InterPro" id="IPR036514">
    <property type="entry name" value="SGNH_hydro_sf"/>
</dbReference>
<dbReference type="PROSITE" id="PS50927">
    <property type="entry name" value="BULB_LECTIN"/>
    <property type="match status" value="1"/>
</dbReference>
<name>A0A250J0C1_9BACT</name>
<dbReference type="CDD" id="cd01830">
    <property type="entry name" value="XynE_like"/>
    <property type="match status" value="1"/>
</dbReference>
<dbReference type="Proteomes" id="UP000217257">
    <property type="component" value="Chromosome"/>
</dbReference>
<accession>A0A250J0C1</accession>
<gene>
    <name evidence="2" type="ORF">CYFUS_002373</name>
</gene>
<dbReference type="InterPro" id="IPR001087">
    <property type="entry name" value="GDSL"/>
</dbReference>
<dbReference type="InterPro" id="IPR001480">
    <property type="entry name" value="Bulb-type_lectin_dom"/>
</dbReference>
<dbReference type="Pfam" id="PF00657">
    <property type="entry name" value="Lipase_GDSL"/>
    <property type="match status" value="1"/>
</dbReference>
<dbReference type="CDD" id="cd00028">
    <property type="entry name" value="B_lectin"/>
    <property type="match status" value="1"/>
</dbReference>
<sequence length="532" mass="56061">MSKNHFPSWFRQFAKTTLLMACAVHSGQAVGHGKAAVIDGWVGTWAVSPQASGDTFNAQTLRQIVRTSIGGSVVRVEVSNQFGSQPLRISNVRIALRGNGSSIVSGTDRAITFGGSTQITIPVGARLTSDPIQFQVPAFGDVAISMYLPAATGPATTHQTGQQTNYIAPGDVGSSVNLSNVSTTGSYYLLTNLDVQNPQALGSVVTLGASITDGVGSNFNGNDRWPNVLAKRLLQQGIQVGVLNQGISGNRSLADGAGLSAEHRFDTDVLDQPGVRWVIYSDDPINDLMASPQPTATQLIDVLKRLIAKAHQNQIEFFCSTLTPYEGTTGWTSSQEQVRQQFNSFVRSAASGCDAVIDQDTATHDPAKPTWFLPAFDTGDHLHPNVAGLAAIANAVDLGLFTAPPSTPLPPVQPPTECGALSPGQGLSRGQSLVSCDGRFSLTLQNDGNLVLYHGSTPLFSTGTVGSTAAEVLFQQDGNLVEYDSAGQILWQTRTAGQGGAMFYVQNDGNLVIYDSAGGPLWASNTVTPMAP</sequence>
<dbReference type="GO" id="GO:0016788">
    <property type="term" value="F:hydrolase activity, acting on ester bonds"/>
    <property type="evidence" value="ECO:0007669"/>
    <property type="project" value="InterPro"/>
</dbReference>
<dbReference type="Gene3D" id="3.40.50.1110">
    <property type="entry name" value="SGNH hydrolase"/>
    <property type="match status" value="1"/>
</dbReference>
<feature type="domain" description="Bulb-type lectin" evidence="1">
    <location>
        <begin position="418"/>
        <end position="526"/>
    </location>
</feature>
<proteinExistence type="predicted"/>